<organism evidence="1 2">
    <name type="scientific">Qipengyuania vulgaris</name>
    <dbReference type="NCBI Taxonomy" id="291985"/>
    <lineage>
        <taxon>Bacteria</taxon>
        <taxon>Pseudomonadati</taxon>
        <taxon>Pseudomonadota</taxon>
        <taxon>Alphaproteobacteria</taxon>
        <taxon>Sphingomonadales</taxon>
        <taxon>Erythrobacteraceae</taxon>
        <taxon>Qipengyuania</taxon>
    </lineage>
</organism>
<sequence length="116" mass="13388">MNNGCATDSQPFFGMIFENMPRALASDLHAALEDHDGYLGPISMHFEVPAHLALHRLRLPTEFRLQGKMFRQFYRMGNREGYKVEDLNEMKQLGYPRAVREFCSPDTPLSHNVVNF</sequence>
<evidence type="ECO:0000313" key="1">
    <source>
        <dbReference type="EMBL" id="MXO47547.1"/>
    </source>
</evidence>
<proteinExistence type="predicted"/>
<gene>
    <name evidence="1" type="ORF">GRI69_04655</name>
</gene>
<keyword evidence="2" id="KW-1185">Reference proteome</keyword>
<comment type="caution">
    <text evidence="1">The sequence shown here is derived from an EMBL/GenBank/DDBJ whole genome shotgun (WGS) entry which is preliminary data.</text>
</comment>
<dbReference type="Proteomes" id="UP000448199">
    <property type="component" value="Unassembled WGS sequence"/>
</dbReference>
<evidence type="ECO:0000313" key="2">
    <source>
        <dbReference type="Proteomes" id="UP000448199"/>
    </source>
</evidence>
<dbReference type="OrthoDB" id="7805166at2"/>
<protein>
    <submittedName>
        <fullName evidence="1">Uncharacterized protein</fullName>
    </submittedName>
</protein>
<name>A0A844XQL8_9SPHN</name>
<dbReference type="EMBL" id="WTYC01000002">
    <property type="protein sequence ID" value="MXO47547.1"/>
    <property type="molecule type" value="Genomic_DNA"/>
</dbReference>
<reference evidence="1 2" key="1">
    <citation type="submission" date="2019-12" db="EMBL/GenBank/DDBJ databases">
        <title>Genomic-based taxomic classification of the family Erythrobacteraceae.</title>
        <authorList>
            <person name="Xu L."/>
        </authorList>
    </citation>
    <scope>NUCLEOTIDE SEQUENCE [LARGE SCALE GENOMIC DNA]</scope>
    <source>
        <strain evidence="1 2">DSM 17792</strain>
    </source>
</reference>
<dbReference type="RefSeq" id="WP_160727111.1">
    <property type="nucleotide sequence ID" value="NZ_WTYC01000002.1"/>
</dbReference>
<dbReference type="AlphaFoldDB" id="A0A844XQL8"/>
<accession>A0A844XQL8</accession>